<proteinExistence type="predicted"/>
<dbReference type="STRING" id="1121284.SAMN05660493_01532"/>
<name>A0A1U7PVV6_9FLAO</name>
<protein>
    <submittedName>
        <fullName evidence="2">Chromosome partitioning protein</fullName>
    </submittedName>
</protein>
<evidence type="ECO:0000313" key="3">
    <source>
        <dbReference type="Proteomes" id="UP000187261"/>
    </source>
</evidence>
<dbReference type="OrthoDB" id="978593at2"/>
<sequence length="196" mass="21514">MAKVILTTHQKGGVGKSTITYNLAENLKNSAKVCLVDMDSQGSLLHLSELSTIPIFSGSELKKIINSDFDFVFIDTPPYLNESISELCEIADVIVIPTKAGILDLLAIKSTIDIVKQANSEKKALVVFNMVKPKTTLTDEIKKQLQEYEIKVSKNMLSDLVAFSRSVVLGGVEESNNAQKQIDNLTKEILTLSINN</sequence>
<dbReference type="PANTHER" id="PTHR13696">
    <property type="entry name" value="P-LOOP CONTAINING NUCLEOSIDE TRIPHOSPHATE HYDROLASE"/>
    <property type="match status" value="1"/>
</dbReference>
<gene>
    <name evidence="2" type="ORF">SAMN05660493_01532</name>
</gene>
<dbReference type="Gene3D" id="3.40.50.300">
    <property type="entry name" value="P-loop containing nucleotide triphosphate hydrolases"/>
    <property type="match status" value="1"/>
</dbReference>
<dbReference type="AlphaFoldDB" id="A0A1U7PVV6"/>
<accession>A0A1U7PVV6</accession>
<dbReference type="CDD" id="cd02042">
    <property type="entry name" value="ParAB_family"/>
    <property type="match status" value="1"/>
</dbReference>
<dbReference type="PIRSF" id="PIRSF009320">
    <property type="entry name" value="Nuc_binding_HP_1000"/>
    <property type="match status" value="1"/>
</dbReference>
<reference evidence="3" key="1">
    <citation type="submission" date="2016-10" db="EMBL/GenBank/DDBJ databases">
        <authorList>
            <person name="Varghese N."/>
            <person name="Submissions S."/>
        </authorList>
    </citation>
    <scope>NUCLEOTIDE SEQUENCE [LARGE SCALE GENOMIC DNA]</scope>
    <source>
        <strain evidence="3">DSM 19482</strain>
    </source>
</reference>
<dbReference type="EMBL" id="FTPU01000013">
    <property type="protein sequence ID" value="SIT96837.1"/>
    <property type="molecule type" value="Genomic_DNA"/>
</dbReference>
<organism evidence="2 3">
    <name type="scientific">Epilithonimonas bovis DSM 19482</name>
    <dbReference type="NCBI Taxonomy" id="1121284"/>
    <lineage>
        <taxon>Bacteria</taxon>
        <taxon>Pseudomonadati</taxon>
        <taxon>Bacteroidota</taxon>
        <taxon>Flavobacteriia</taxon>
        <taxon>Flavobacteriales</taxon>
        <taxon>Weeksellaceae</taxon>
        <taxon>Chryseobacterium group</taxon>
        <taxon>Epilithonimonas</taxon>
    </lineage>
</organism>
<dbReference type="InterPro" id="IPR027417">
    <property type="entry name" value="P-loop_NTPase"/>
</dbReference>
<keyword evidence="3" id="KW-1185">Reference proteome</keyword>
<dbReference type="InterPro" id="IPR050678">
    <property type="entry name" value="DNA_Partitioning_ATPase"/>
</dbReference>
<dbReference type="InterPro" id="IPR002586">
    <property type="entry name" value="CobQ/CobB/MinD/ParA_Nub-bd_dom"/>
</dbReference>
<evidence type="ECO:0000259" key="1">
    <source>
        <dbReference type="Pfam" id="PF01656"/>
    </source>
</evidence>
<dbReference type="RefSeq" id="WP_076783036.1">
    <property type="nucleotide sequence ID" value="NZ_FTPU01000013.1"/>
</dbReference>
<dbReference type="Pfam" id="PF01656">
    <property type="entry name" value="CbiA"/>
    <property type="match status" value="1"/>
</dbReference>
<dbReference type="Proteomes" id="UP000187261">
    <property type="component" value="Unassembled WGS sequence"/>
</dbReference>
<dbReference type="PANTHER" id="PTHR13696:SF96">
    <property type="entry name" value="COBQ_COBB_MIND_PARA NUCLEOTIDE BINDING DOMAIN-CONTAINING PROTEIN"/>
    <property type="match status" value="1"/>
</dbReference>
<dbReference type="SUPFAM" id="SSF52540">
    <property type="entry name" value="P-loop containing nucleoside triphosphate hydrolases"/>
    <property type="match status" value="1"/>
</dbReference>
<evidence type="ECO:0000313" key="2">
    <source>
        <dbReference type="EMBL" id="SIT96837.1"/>
    </source>
</evidence>
<feature type="domain" description="CobQ/CobB/MinD/ParA nucleotide binding" evidence="1">
    <location>
        <begin position="5"/>
        <end position="166"/>
    </location>
</feature>